<evidence type="ECO:0000313" key="6">
    <source>
        <dbReference type="EMBL" id="CAG8783237.1"/>
    </source>
</evidence>
<name>A0A9N9JHS1_9GLOM</name>
<keyword evidence="4" id="KW-0862">Zinc</keyword>
<keyword evidence="7" id="KW-1185">Reference proteome</keyword>
<proteinExistence type="predicted"/>
<dbReference type="GO" id="GO:0008270">
    <property type="term" value="F:zinc ion binding"/>
    <property type="evidence" value="ECO:0007669"/>
    <property type="project" value="UniProtKB-KW"/>
</dbReference>
<dbReference type="OrthoDB" id="2393204at2759"/>
<dbReference type="Proteomes" id="UP000789759">
    <property type="component" value="Unassembled WGS sequence"/>
</dbReference>
<protein>
    <submittedName>
        <fullName evidence="6">23212_t:CDS:1</fullName>
    </submittedName>
</protein>
<evidence type="ECO:0000256" key="1">
    <source>
        <dbReference type="ARBA" id="ARBA00004123"/>
    </source>
</evidence>
<keyword evidence="2" id="KW-0479">Metal-binding</keyword>
<reference evidence="6" key="1">
    <citation type="submission" date="2021-06" db="EMBL/GenBank/DDBJ databases">
        <authorList>
            <person name="Kallberg Y."/>
            <person name="Tangrot J."/>
            <person name="Rosling A."/>
        </authorList>
    </citation>
    <scope>NUCLEOTIDE SEQUENCE</scope>
    <source>
        <strain evidence="6">FL966</strain>
    </source>
</reference>
<evidence type="ECO:0000256" key="2">
    <source>
        <dbReference type="ARBA" id="ARBA00022723"/>
    </source>
</evidence>
<dbReference type="AlphaFoldDB" id="A0A9N9JHS1"/>
<sequence length="296" mass="34518">MGSVDSSTGNYIGHLATQHGITENQKFVEFLIKDHQPISIRNDEGLKDFIAEFDPSYRFPSEKYFRQLLSEIYEHTKLSLLNIFEKNIILCSLTCDLWTGCNRLGYLGITCSYIDNSFQLQENILSIRYFPYLHTGEIISKTLNSIINEWNLDNKLRQVDYKDNEDVFNDTILNKDQADNIESVNFQQFNVPQNCVNFEERVKTALYNAMNYYWQMPSEEGMLAALLDPRCKILNFTSESLKARTYDSLCEIYKQYQNQTNILPIKQPLQSTSKLLASMYRSRYTLLGKELTGYDH</sequence>
<dbReference type="PANTHER" id="PTHR46481:SF10">
    <property type="entry name" value="ZINC FINGER BED DOMAIN-CONTAINING PROTEIN 39"/>
    <property type="match status" value="1"/>
</dbReference>
<comment type="subcellular location">
    <subcellularLocation>
        <location evidence="1">Nucleus</location>
    </subcellularLocation>
</comment>
<comment type="caution">
    <text evidence="6">The sequence shown here is derived from an EMBL/GenBank/DDBJ whole genome shotgun (WGS) entry which is preliminary data.</text>
</comment>
<gene>
    <name evidence="6" type="ORF">CPELLU_LOCUS16517</name>
</gene>
<dbReference type="InterPro" id="IPR052035">
    <property type="entry name" value="ZnF_BED_domain_contain"/>
</dbReference>
<evidence type="ECO:0000256" key="4">
    <source>
        <dbReference type="ARBA" id="ARBA00022833"/>
    </source>
</evidence>
<evidence type="ECO:0000313" key="7">
    <source>
        <dbReference type="Proteomes" id="UP000789759"/>
    </source>
</evidence>
<dbReference type="GO" id="GO:0005634">
    <property type="term" value="C:nucleus"/>
    <property type="evidence" value="ECO:0007669"/>
    <property type="project" value="UniProtKB-SubCell"/>
</dbReference>
<dbReference type="InterPro" id="IPR012337">
    <property type="entry name" value="RNaseH-like_sf"/>
</dbReference>
<evidence type="ECO:0000256" key="5">
    <source>
        <dbReference type="ARBA" id="ARBA00023242"/>
    </source>
</evidence>
<dbReference type="SUPFAM" id="SSF53098">
    <property type="entry name" value="Ribonuclease H-like"/>
    <property type="match status" value="1"/>
</dbReference>
<keyword evidence="5" id="KW-0539">Nucleus</keyword>
<organism evidence="6 7">
    <name type="scientific">Cetraspora pellucida</name>
    <dbReference type="NCBI Taxonomy" id="1433469"/>
    <lineage>
        <taxon>Eukaryota</taxon>
        <taxon>Fungi</taxon>
        <taxon>Fungi incertae sedis</taxon>
        <taxon>Mucoromycota</taxon>
        <taxon>Glomeromycotina</taxon>
        <taxon>Glomeromycetes</taxon>
        <taxon>Diversisporales</taxon>
        <taxon>Gigasporaceae</taxon>
        <taxon>Cetraspora</taxon>
    </lineage>
</organism>
<accession>A0A9N9JHS1</accession>
<dbReference type="SUPFAM" id="SSF140996">
    <property type="entry name" value="Hermes dimerisation domain"/>
    <property type="match status" value="1"/>
</dbReference>
<dbReference type="PANTHER" id="PTHR46481">
    <property type="entry name" value="ZINC FINGER BED DOMAIN-CONTAINING PROTEIN 4"/>
    <property type="match status" value="1"/>
</dbReference>
<evidence type="ECO:0000256" key="3">
    <source>
        <dbReference type="ARBA" id="ARBA00022771"/>
    </source>
</evidence>
<dbReference type="EMBL" id="CAJVQA010024653">
    <property type="protein sequence ID" value="CAG8783237.1"/>
    <property type="molecule type" value="Genomic_DNA"/>
</dbReference>
<keyword evidence="3" id="KW-0863">Zinc-finger</keyword>